<dbReference type="SUPFAM" id="SSF56784">
    <property type="entry name" value="HAD-like"/>
    <property type="match status" value="1"/>
</dbReference>
<dbReference type="RefSeq" id="XP_064671236.1">
    <property type="nucleotide sequence ID" value="XM_064811420.1"/>
</dbReference>
<keyword evidence="2" id="KW-1185">Reference proteome</keyword>
<reference evidence="1" key="1">
    <citation type="journal article" date="2023" name="Mol. Phylogenet. Evol.">
        <title>Genome-scale phylogeny and comparative genomics of the fungal order Sordariales.</title>
        <authorList>
            <person name="Hensen N."/>
            <person name="Bonometti L."/>
            <person name="Westerberg I."/>
            <person name="Brannstrom I.O."/>
            <person name="Guillou S."/>
            <person name="Cros-Aarteil S."/>
            <person name="Calhoun S."/>
            <person name="Haridas S."/>
            <person name="Kuo A."/>
            <person name="Mondo S."/>
            <person name="Pangilinan J."/>
            <person name="Riley R."/>
            <person name="LaButti K."/>
            <person name="Andreopoulos B."/>
            <person name="Lipzen A."/>
            <person name="Chen C."/>
            <person name="Yan M."/>
            <person name="Daum C."/>
            <person name="Ng V."/>
            <person name="Clum A."/>
            <person name="Steindorff A."/>
            <person name="Ohm R.A."/>
            <person name="Martin F."/>
            <person name="Silar P."/>
            <person name="Natvig D.O."/>
            <person name="Lalanne C."/>
            <person name="Gautier V."/>
            <person name="Ament-Velasquez S.L."/>
            <person name="Kruys A."/>
            <person name="Hutchinson M.I."/>
            <person name="Powell A.J."/>
            <person name="Barry K."/>
            <person name="Miller A.N."/>
            <person name="Grigoriev I.V."/>
            <person name="Debuchy R."/>
            <person name="Gladieux P."/>
            <person name="Hiltunen Thoren M."/>
            <person name="Johannesson H."/>
        </authorList>
    </citation>
    <scope>NUCLEOTIDE SEQUENCE</scope>
    <source>
        <strain evidence="1">CBS 508.74</strain>
    </source>
</reference>
<dbReference type="Gene3D" id="1.10.150.720">
    <property type="entry name" value="Haloacid dehalogenase-like hydrolase"/>
    <property type="match status" value="1"/>
</dbReference>
<dbReference type="EMBL" id="MU853338">
    <property type="protein sequence ID" value="KAK4113666.1"/>
    <property type="molecule type" value="Genomic_DNA"/>
</dbReference>
<dbReference type="InterPro" id="IPR051828">
    <property type="entry name" value="HAD-like_hydrolase_domain"/>
</dbReference>
<dbReference type="InterPro" id="IPR044924">
    <property type="entry name" value="HAD-SF_hydro_IA_REG-2-like_cap"/>
</dbReference>
<dbReference type="GO" id="GO:0005634">
    <property type="term" value="C:nucleus"/>
    <property type="evidence" value="ECO:0007669"/>
    <property type="project" value="TreeGrafter"/>
</dbReference>
<organism evidence="1 2">
    <name type="scientific">Canariomyces notabilis</name>
    <dbReference type="NCBI Taxonomy" id="2074819"/>
    <lineage>
        <taxon>Eukaryota</taxon>
        <taxon>Fungi</taxon>
        <taxon>Dikarya</taxon>
        <taxon>Ascomycota</taxon>
        <taxon>Pezizomycotina</taxon>
        <taxon>Sordariomycetes</taxon>
        <taxon>Sordariomycetidae</taxon>
        <taxon>Sordariales</taxon>
        <taxon>Chaetomiaceae</taxon>
        <taxon>Canariomyces</taxon>
    </lineage>
</organism>
<dbReference type="PANTHER" id="PTHR46191:SF2">
    <property type="entry name" value="HALOACID DEHALOGENASE-LIKE HYDROLASE DOMAIN-CONTAINING PROTEIN 3"/>
    <property type="match status" value="1"/>
</dbReference>
<proteinExistence type="predicted"/>
<name>A0AAN6TFS2_9PEZI</name>
<reference evidence="1" key="2">
    <citation type="submission" date="2023-05" db="EMBL/GenBank/DDBJ databases">
        <authorList>
            <consortium name="Lawrence Berkeley National Laboratory"/>
            <person name="Steindorff A."/>
            <person name="Hensen N."/>
            <person name="Bonometti L."/>
            <person name="Westerberg I."/>
            <person name="Brannstrom I.O."/>
            <person name="Guillou S."/>
            <person name="Cros-Aarteil S."/>
            <person name="Calhoun S."/>
            <person name="Haridas S."/>
            <person name="Kuo A."/>
            <person name="Mondo S."/>
            <person name="Pangilinan J."/>
            <person name="Riley R."/>
            <person name="Labutti K."/>
            <person name="Andreopoulos B."/>
            <person name="Lipzen A."/>
            <person name="Chen C."/>
            <person name="Yanf M."/>
            <person name="Daum C."/>
            <person name="Ng V."/>
            <person name="Clum A."/>
            <person name="Ohm R."/>
            <person name="Martin F."/>
            <person name="Silar P."/>
            <person name="Natvig D."/>
            <person name="Lalanne C."/>
            <person name="Gautier V."/>
            <person name="Ament-Velasquez S.L."/>
            <person name="Kruys A."/>
            <person name="Hutchinson M.I."/>
            <person name="Powell A.J."/>
            <person name="Barry K."/>
            <person name="Miller A.N."/>
            <person name="Grigoriev I.V."/>
            <person name="Debuchy R."/>
            <person name="Gladieux P."/>
            <person name="Thoren M.H."/>
            <person name="Johannesson H."/>
        </authorList>
    </citation>
    <scope>NUCLEOTIDE SEQUENCE</scope>
    <source>
        <strain evidence="1">CBS 508.74</strain>
    </source>
</reference>
<sequence length="317" mass="34867">MRQQRNLLLCFDAFGTLFKPTRPIPEQYMTVARQYGLEGFGLDQLEASFKSAFKGELLAHPNYGKASGMGAEKWWTNVIHKTFQSLLAPGREVPKELAPGLLHRFSSNEAYTTSSDILSLLRLLKHHQSSHTRSSLRGIVVGVVTNSDDRVPGILSSLGFYVSPLRFGHNIDTAVLAREQYDIDLHCMSYDVGFAKPDRRIFDAAEAMANTVIATQNGAGPARDGGRAEGDVPWLKLYVGDEFQVDVVGARGAGWNSILVGPETDSQEQLIDIGQTGHIPLDDVFPLRSGSTVPVALRAGSARMVLEWLITQRLEND</sequence>
<dbReference type="InterPro" id="IPR036412">
    <property type="entry name" value="HAD-like_sf"/>
</dbReference>
<dbReference type="Gene3D" id="3.40.50.1000">
    <property type="entry name" value="HAD superfamily/HAD-like"/>
    <property type="match status" value="1"/>
</dbReference>
<evidence type="ECO:0000313" key="2">
    <source>
        <dbReference type="Proteomes" id="UP001302812"/>
    </source>
</evidence>
<comment type="caution">
    <text evidence="1">The sequence shown here is derived from an EMBL/GenBank/DDBJ whole genome shotgun (WGS) entry which is preliminary data.</text>
</comment>
<dbReference type="InterPro" id="IPR023214">
    <property type="entry name" value="HAD_sf"/>
</dbReference>
<dbReference type="Proteomes" id="UP001302812">
    <property type="component" value="Unassembled WGS sequence"/>
</dbReference>
<protein>
    <recommendedName>
        <fullName evidence="3">Haloacid dehalogenase-like hydrolase</fullName>
    </recommendedName>
</protein>
<accession>A0AAN6TFS2</accession>
<evidence type="ECO:0000313" key="1">
    <source>
        <dbReference type="EMBL" id="KAK4113666.1"/>
    </source>
</evidence>
<dbReference type="PANTHER" id="PTHR46191">
    <property type="match status" value="1"/>
</dbReference>
<gene>
    <name evidence="1" type="ORF">N656DRAFT_707274</name>
</gene>
<dbReference type="GeneID" id="89935545"/>
<evidence type="ECO:0008006" key="3">
    <source>
        <dbReference type="Google" id="ProtNLM"/>
    </source>
</evidence>
<dbReference type="AlphaFoldDB" id="A0AAN6TFS2"/>